<gene>
    <name evidence="3" type="ORF">SVXNc_0832</name>
</gene>
<feature type="compositionally biased region" description="Polar residues" evidence="1">
    <location>
        <begin position="385"/>
        <end position="406"/>
    </location>
</feature>
<keyword evidence="2" id="KW-1133">Transmembrane helix</keyword>
<dbReference type="Proteomes" id="UP001218034">
    <property type="component" value="Chromosome"/>
</dbReference>
<evidence type="ECO:0000313" key="3">
    <source>
        <dbReference type="EMBL" id="WEL19839.1"/>
    </source>
</evidence>
<feature type="region of interest" description="Disordered" evidence="1">
    <location>
        <begin position="103"/>
        <end position="129"/>
    </location>
</feature>
<evidence type="ECO:0000313" key="4">
    <source>
        <dbReference type="Proteomes" id="UP001218034"/>
    </source>
</evidence>
<evidence type="ECO:0000256" key="1">
    <source>
        <dbReference type="SAM" id="MobiDB-lite"/>
    </source>
</evidence>
<keyword evidence="4" id="KW-1185">Reference proteome</keyword>
<keyword evidence="2" id="KW-0812">Transmembrane</keyword>
<keyword evidence="2" id="KW-0472">Membrane</keyword>
<dbReference type="RefSeq" id="WP_347721671.1">
    <property type="nucleotide sequence ID" value="NZ_CP104395.1"/>
</dbReference>
<dbReference type="GeneID" id="90590269"/>
<protein>
    <submittedName>
        <fullName evidence="3">Uncharacterized protein</fullName>
    </submittedName>
</protein>
<proteinExistence type="predicted"/>
<name>A0ABY8CJM0_9ARCH</name>
<accession>A0ABY8CJM0</accession>
<evidence type="ECO:0000256" key="2">
    <source>
        <dbReference type="SAM" id="Phobius"/>
    </source>
</evidence>
<organism evidence="3 4">
    <name type="scientific">Candidatus Nanohalococcus occultus</name>
    <dbReference type="NCBI Taxonomy" id="2978047"/>
    <lineage>
        <taxon>Archaea</taxon>
        <taxon>Candidatus Nanohalarchaeota</taxon>
        <taxon>Candidatus Nanohalarchaeota incertae sedis</taxon>
        <taxon>Candidatus Nanohalococcus</taxon>
    </lineage>
</organism>
<feature type="transmembrane region" description="Helical" evidence="2">
    <location>
        <begin position="7"/>
        <end position="28"/>
    </location>
</feature>
<feature type="region of interest" description="Disordered" evidence="1">
    <location>
        <begin position="385"/>
        <end position="409"/>
    </location>
</feature>
<sequence length="584" mass="64486">MKNRKGAGYIIESIISIIVLLTFVAGSYSGIGSDHDWVGFEQQTATSDLTYTLKKTEHFDNFVGRGETGAIRGVSASLMDQRVSAAGTVTGLPTGTYLIGVYSDQDPSESDRVSDTSLQDATDGSPGDRCVGDLEEIRPDEGTILRTSSSGDFETNHMSSGSRLYFADADPGTSGTDEVDYDSVWVDNRTSCQFTRDEGPYRINDFISLDGNAYKIKTLTDSKAVLERSDLSYELKQDFKQLESADIEVRRFNSSDNFDEYDLLVFKHRENLNDLNGFESKLLDYMENGKAVFAMALQQSDLRSGFLDETGLKWVDMNFKLPLAFDGLMFGNGNRGQQVESYFNHQGFTTDDIAISPNGRISSGERYTRDEQIVASADYTYNRTEWDSSNDSMETTTVQPVGTPSSDCADPYRNGSFEFPEGESGSETLTAYSIQLSGTGCSSFEYGVAIDKTGDGSGNPDGEFDDRGEGTYLNESTLIVNQRLYQVKINSHDNVTFDFVGDRRTEVFSYVNDLETQSSEGFGRFPIVSGTDPQKHIALLSSSIFMMLDDERSFGPDDSSSISTTTAGRTPEGDVYSLNLRWLE</sequence>
<reference evidence="3 4" key="1">
    <citation type="submission" date="2022-09" db="EMBL/GenBank/DDBJ databases">
        <title>Xylan utilization by haloarchaea-nanohaloarchaea associations.</title>
        <authorList>
            <person name="Yakimov M."/>
        </authorList>
    </citation>
    <scope>NUCLEOTIDE SEQUENCE [LARGE SCALE GENOMIC DNA]</scope>
    <source>
        <strain evidence="3 4">SVXNc</strain>
    </source>
</reference>
<dbReference type="EMBL" id="CP104395">
    <property type="protein sequence ID" value="WEL19839.1"/>
    <property type="molecule type" value="Genomic_DNA"/>
</dbReference>